<dbReference type="EMBL" id="JARBJD010000029">
    <property type="protein sequence ID" value="KAK2959473.1"/>
    <property type="molecule type" value="Genomic_DNA"/>
</dbReference>
<protein>
    <submittedName>
        <fullName evidence="1">Uncharacterized protein</fullName>
    </submittedName>
</protein>
<name>A0ABQ9Y6S8_9EUKA</name>
<proteinExistence type="predicted"/>
<organism evidence="1 2">
    <name type="scientific">Blattamonas nauphoetae</name>
    <dbReference type="NCBI Taxonomy" id="2049346"/>
    <lineage>
        <taxon>Eukaryota</taxon>
        <taxon>Metamonada</taxon>
        <taxon>Preaxostyla</taxon>
        <taxon>Oxymonadida</taxon>
        <taxon>Blattamonas</taxon>
    </lineage>
</organism>
<keyword evidence="2" id="KW-1185">Reference proteome</keyword>
<evidence type="ECO:0000313" key="2">
    <source>
        <dbReference type="Proteomes" id="UP001281761"/>
    </source>
</evidence>
<sequence>MTSCQHSRHHFVALLLSQPRRSNKCHANEHLASYGYLVFTKSPATQVSRYSWQSFFHTLLRVLRTPSPSVTVTIPNCLILRRHVNSQLETLHPVETVSGCTSSSNPKLGHDYNDTNNGNMTVEDTLFLSPSALIPPTNVFFVEDGESGDYLFKNCSATETDDDGNLIGKGGALYFKGTSTNVRPIRFNTTDLNHARFEGNKAAEGNDIFIESSVFEGKTLTQIPSFGGVSMSNEYRVVIEGLNDPTEMELIHFFLPSPTISVNGSRQLPLGGYSGTDNDNCKWTGTHCATLKYGVSHLKQKYKNHTHYPQTITFVWNMTYTEKDIEIADQDVAVKGTTAAKKEAADVLRSIVDVDSSIAEGASLFTIKEEARLAVNNLVILFSNRLVSQSPSWITRLTRRKTRLQATLSAPLISCSSDTSSIFISSATFYSFSVTNHALVEIRSEHPTSILSTSFSDCVRTDPDQPKLILVTSSSLSSILSGTLWEGSFSPDQPLLDFVGRDSSLMSNEKWFETSLMYHLLAPTVKIVAGETGKKEQSEHPKCGSDRLRCSSLEPAVASALSHALLNSIEVAGTTALSSSLVVIVQSGVGSITMNGASQTLSFDSLLFHLSPSSAVPTFFIFTHPSLGTVIHLSLGTTFSSTIDTLFDEIASNGTGSLIFVEASDLDSTSKQAPFALLKSSIEPPQGRLFTAAEKDGFVGQVGTDSPESMLSFGFPHTIQETTLSVHGEGEDHANCGLTQLPYETLDKGFSSLKRTESTLLIGSSTSLKTSHSTSFTKQTIKSKSGIATINTASSASFSVLLDHTLGLNSLAFLFGADQRSTSFISISTGSLSIESCSFRSAATASTLNDALFNIVGSMTIKSSIQTRISTSSSTGLFSIDLSGTHSLSVISTSLVSYTVSAAPLVSLTLSNNTELTDWKFNLSGLSFPAASSNVVPRGALIFVSGTSFATQIVHSRFPSVDSSTDPEAFRGMILRLKCHHRCLSI</sequence>
<gene>
    <name evidence="1" type="ORF">BLNAU_5522</name>
</gene>
<accession>A0ABQ9Y6S8</accession>
<reference evidence="1 2" key="1">
    <citation type="journal article" date="2022" name="bioRxiv">
        <title>Genomics of Preaxostyla Flagellates Illuminates Evolutionary Transitions and the Path Towards Mitochondrial Loss.</title>
        <authorList>
            <person name="Novak L.V.F."/>
            <person name="Treitli S.C."/>
            <person name="Pyrih J."/>
            <person name="Halakuc P."/>
            <person name="Pipaliya S.V."/>
            <person name="Vacek V."/>
            <person name="Brzon O."/>
            <person name="Soukal P."/>
            <person name="Eme L."/>
            <person name="Dacks J.B."/>
            <person name="Karnkowska A."/>
            <person name="Elias M."/>
            <person name="Hampl V."/>
        </authorList>
    </citation>
    <scope>NUCLEOTIDE SEQUENCE [LARGE SCALE GENOMIC DNA]</scope>
    <source>
        <strain evidence="1">NAU3</strain>
        <tissue evidence="1">Gut</tissue>
    </source>
</reference>
<dbReference type="Proteomes" id="UP001281761">
    <property type="component" value="Unassembled WGS sequence"/>
</dbReference>
<evidence type="ECO:0000313" key="1">
    <source>
        <dbReference type="EMBL" id="KAK2959473.1"/>
    </source>
</evidence>
<comment type="caution">
    <text evidence="1">The sequence shown here is derived from an EMBL/GenBank/DDBJ whole genome shotgun (WGS) entry which is preliminary data.</text>
</comment>